<proteinExistence type="predicted"/>
<dbReference type="Proteomes" id="UP000184330">
    <property type="component" value="Unassembled WGS sequence"/>
</dbReference>
<evidence type="ECO:0000313" key="3">
    <source>
        <dbReference type="EMBL" id="CZR57302.1"/>
    </source>
</evidence>
<gene>
    <name evidence="3" type="ORF">PAC_07191</name>
</gene>
<keyword evidence="1" id="KW-0175">Coiled coil</keyword>
<protein>
    <submittedName>
        <fullName evidence="3">Uncharacterized protein</fullName>
    </submittedName>
</protein>
<evidence type="ECO:0000256" key="2">
    <source>
        <dbReference type="SAM" id="MobiDB-lite"/>
    </source>
</evidence>
<organism evidence="3 4">
    <name type="scientific">Phialocephala subalpina</name>
    <dbReference type="NCBI Taxonomy" id="576137"/>
    <lineage>
        <taxon>Eukaryota</taxon>
        <taxon>Fungi</taxon>
        <taxon>Dikarya</taxon>
        <taxon>Ascomycota</taxon>
        <taxon>Pezizomycotina</taxon>
        <taxon>Leotiomycetes</taxon>
        <taxon>Helotiales</taxon>
        <taxon>Mollisiaceae</taxon>
        <taxon>Phialocephala</taxon>
        <taxon>Phialocephala fortinii species complex</taxon>
    </lineage>
</organism>
<accession>A0A1L7WX00</accession>
<dbReference type="AlphaFoldDB" id="A0A1L7WX00"/>
<keyword evidence="4" id="KW-1185">Reference proteome</keyword>
<reference evidence="3 4" key="1">
    <citation type="submission" date="2016-03" db="EMBL/GenBank/DDBJ databases">
        <authorList>
            <person name="Ploux O."/>
        </authorList>
    </citation>
    <scope>NUCLEOTIDE SEQUENCE [LARGE SCALE GENOMIC DNA]</scope>
    <source>
        <strain evidence="3 4">UAMH 11012</strain>
    </source>
</reference>
<feature type="region of interest" description="Disordered" evidence="2">
    <location>
        <begin position="1"/>
        <end position="47"/>
    </location>
</feature>
<evidence type="ECO:0000256" key="1">
    <source>
        <dbReference type="SAM" id="Coils"/>
    </source>
</evidence>
<feature type="coiled-coil region" evidence="1">
    <location>
        <begin position="106"/>
        <end position="140"/>
    </location>
</feature>
<evidence type="ECO:0000313" key="4">
    <source>
        <dbReference type="Proteomes" id="UP000184330"/>
    </source>
</evidence>
<dbReference type="EMBL" id="FJOG01000009">
    <property type="protein sequence ID" value="CZR57302.1"/>
    <property type="molecule type" value="Genomic_DNA"/>
</dbReference>
<name>A0A1L7WX00_9HELO</name>
<dbReference type="OrthoDB" id="202825at2759"/>
<sequence>MPGRQPSLIVKLPMTSKGKEVAKQPQRPATRPSAATASHASKQPVSASLPAEITGHFSQSQLAIALSISKSKPEGLSTKEYFQQLRKHVKLGQPVPRDDMRYVDTAEFWKDQYSKLHLEKKALEDKVHCLEEARRLSRKRVHGEDDGDAAGLSEDDMAEIYSSLSPPLKDLEMSLANDDFLRLNSYALRIGRQRTALETTTLDSGNLDKINALAAQTLQVLALLKSALPECCLPLRLLKDKDENAKVAFAFQQVMNQSALAFLACLTAIDDLCRTIPGRANKAEIVYRMVMIFKQGLNLLQTVNDDQGAHQAIHEGHSTRHKSHKRQRIDEGEFLVNKYLTKALAGIAHNAQWKVHQPAHSEILEGLLSSILEHTGRLVSEAVFGEHVATSNLPGNITRDGGPVVRGFTRPEARYIVEVLHATTGTGTRSGLITQMLAAGKTPLNSNLRTSNPNSPDFFGNLLSKAKELLQSTLMKSAVGGADLDGLRLPTPPPEMSIVSDVADMEKYGKDWLIEMVWGLIGWDLVCLK</sequence>
<feature type="compositionally biased region" description="Polar residues" evidence="2">
    <location>
        <begin position="33"/>
        <end position="46"/>
    </location>
</feature>